<reference evidence="1 2" key="1">
    <citation type="journal article" date="2017" name="Curr. Biol.">
        <title>Genome architecture and evolution of a unichromosomal asexual nematode.</title>
        <authorList>
            <person name="Fradin H."/>
            <person name="Zegar C."/>
            <person name="Gutwein M."/>
            <person name="Lucas J."/>
            <person name="Kovtun M."/>
            <person name="Corcoran D."/>
            <person name="Baugh L.R."/>
            <person name="Kiontke K."/>
            <person name="Gunsalus K."/>
            <person name="Fitch D.H."/>
            <person name="Piano F."/>
        </authorList>
    </citation>
    <scope>NUCLEOTIDE SEQUENCE [LARGE SCALE GENOMIC DNA]</scope>
    <source>
        <strain evidence="1">PF1309</strain>
    </source>
</reference>
<accession>A0A2A2KT51</accession>
<dbReference type="AlphaFoldDB" id="A0A2A2KT51"/>
<dbReference type="Proteomes" id="UP000218231">
    <property type="component" value="Unassembled WGS sequence"/>
</dbReference>
<name>A0A2A2KT51_9BILA</name>
<proteinExistence type="predicted"/>
<keyword evidence="2" id="KW-1185">Reference proteome</keyword>
<comment type="caution">
    <text evidence="1">The sequence shown here is derived from an EMBL/GenBank/DDBJ whole genome shotgun (WGS) entry which is preliminary data.</text>
</comment>
<evidence type="ECO:0000313" key="1">
    <source>
        <dbReference type="EMBL" id="PAV77166.1"/>
    </source>
</evidence>
<dbReference type="EMBL" id="LIAE01007753">
    <property type="protein sequence ID" value="PAV77166.1"/>
    <property type="molecule type" value="Genomic_DNA"/>
</dbReference>
<gene>
    <name evidence="1" type="ORF">WR25_14087</name>
</gene>
<protein>
    <submittedName>
        <fullName evidence="1">Uncharacterized protein</fullName>
    </submittedName>
</protein>
<organism evidence="1 2">
    <name type="scientific">Diploscapter pachys</name>
    <dbReference type="NCBI Taxonomy" id="2018661"/>
    <lineage>
        <taxon>Eukaryota</taxon>
        <taxon>Metazoa</taxon>
        <taxon>Ecdysozoa</taxon>
        <taxon>Nematoda</taxon>
        <taxon>Chromadorea</taxon>
        <taxon>Rhabditida</taxon>
        <taxon>Rhabditina</taxon>
        <taxon>Rhabditomorpha</taxon>
        <taxon>Rhabditoidea</taxon>
        <taxon>Rhabditidae</taxon>
        <taxon>Diploscapter</taxon>
    </lineage>
</organism>
<evidence type="ECO:0000313" key="2">
    <source>
        <dbReference type="Proteomes" id="UP000218231"/>
    </source>
</evidence>
<sequence length="248" mass="30554">MQYFRMSDYALVRSHSVVIPRSSSYLSRTRSVPNLTGYYHYSSRYSPQWSSSVWQTTPYKWRADWDWYDDYWYNRHYFSSYTPYYTSRRYNYRMSDYALVRASSYAIPRAEALFTTPAPLMTHSRSVSDMGSYFRHSEKYRPQWHHVWQSTPYKWREDWNSYDGYWYSTYNPRGRYTYNDYLQSTYTYGTPRNYWMSSYYPSTYKYPHYKYCLNSYGEPYRSYLRDSSLNPTDRGLGMHRAGRCLWHY</sequence>
<dbReference type="OrthoDB" id="5839780at2759"/>